<dbReference type="AlphaFoldDB" id="A0A268P1H1"/>
<comment type="similarity">
    <text evidence="1">Belongs to the ABC transporter superfamily.</text>
</comment>
<evidence type="ECO:0000313" key="12">
    <source>
        <dbReference type="Proteomes" id="UP000216207"/>
    </source>
</evidence>
<evidence type="ECO:0000256" key="8">
    <source>
        <dbReference type="SAM" id="Coils"/>
    </source>
</evidence>
<dbReference type="PROSITE" id="PS00211">
    <property type="entry name" value="ABC_TRANSPORTER_1"/>
    <property type="match status" value="1"/>
</dbReference>
<evidence type="ECO:0000313" key="11">
    <source>
        <dbReference type="EMBL" id="PAE89349.1"/>
    </source>
</evidence>
<evidence type="ECO:0000259" key="10">
    <source>
        <dbReference type="PROSITE" id="PS50893"/>
    </source>
</evidence>
<keyword evidence="3" id="KW-1003">Cell membrane</keyword>
<dbReference type="Pfam" id="PF00005">
    <property type="entry name" value="ABC_tran"/>
    <property type="match status" value="1"/>
</dbReference>
<dbReference type="GO" id="GO:0140359">
    <property type="term" value="F:ABC-type transporter activity"/>
    <property type="evidence" value="ECO:0007669"/>
    <property type="project" value="InterPro"/>
</dbReference>
<dbReference type="InterPro" id="IPR017871">
    <property type="entry name" value="ABC_transporter-like_CS"/>
</dbReference>
<dbReference type="EMBL" id="NPCC01000009">
    <property type="protein sequence ID" value="PAE89349.1"/>
    <property type="molecule type" value="Genomic_DNA"/>
</dbReference>
<evidence type="ECO:0000256" key="3">
    <source>
        <dbReference type="ARBA" id="ARBA00022475"/>
    </source>
</evidence>
<keyword evidence="2" id="KW-0813">Transport</keyword>
<keyword evidence="8" id="KW-0175">Coiled coil</keyword>
<proteinExistence type="inferred from homology"/>
<dbReference type="NCBIfam" id="NF010066">
    <property type="entry name" value="PRK13546.1"/>
    <property type="match status" value="1"/>
</dbReference>
<dbReference type="PANTHER" id="PTHR46743">
    <property type="entry name" value="TEICHOIC ACIDS EXPORT ATP-BINDING PROTEIN TAGH"/>
    <property type="match status" value="1"/>
</dbReference>
<dbReference type="Gene3D" id="3.40.50.300">
    <property type="entry name" value="P-loop containing nucleotide triphosphate hydrolases"/>
    <property type="match status" value="1"/>
</dbReference>
<evidence type="ECO:0000256" key="1">
    <source>
        <dbReference type="ARBA" id="ARBA00005417"/>
    </source>
</evidence>
<dbReference type="Proteomes" id="UP000216207">
    <property type="component" value="Unassembled WGS sequence"/>
</dbReference>
<accession>A0A268P1H1</accession>
<keyword evidence="9" id="KW-0812">Transmembrane</keyword>
<dbReference type="GO" id="GO:0016020">
    <property type="term" value="C:membrane"/>
    <property type="evidence" value="ECO:0007669"/>
    <property type="project" value="InterPro"/>
</dbReference>
<reference evidence="11 12" key="1">
    <citation type="submission" date="2017-07" db="EMBL/GenBank/DDBJ databases">
        <title>Isolation and whole genome analysis of endospore-forming bacteria from heroin.</title>
        <authorList>
            <person name="Kalinowski J."/>
            <person name="Ahrens B."/>
            <person name="Al-Dilaimi A."/>
            <person name="Winkler A."/>
            <person name="Wibberg D."/>
            <person name="Schleenbecker U."/>
            <person name="Ruckert C."/>
            <person name="Wolfel R."/>
            <person name="Grass G."/>
        </authorList>
    </citation>
    <scope>NUCLEOTIDE SEQUENCE [LARGE SCALE GENOMIC DNA]</scope>
    <source>
        <strain evidence="11 12">7539</strain>
    </source>
</reference>
<dbReference type="InterPro" id="IPR050683">
    <property type="entry name" value="Bact_Polysacc_Export_ATP-bd"/>
</dbReference>
<dbReference type="InterPro" id="IPR027417">
    <property type="entry name" value="P-loop_NTPase"/>
</dbReference>
<keyword evidence="9" id="KW-1133">Transmembrane helix</keyword>
<dbReference type="PROSITE" id="PS50893">
    <property type="entry name" value="ABC_TRANSPORTER_2"/>
    <property type="match status" value="1"/>
</dbReference>
<sequence>MNPKMTLTGVSKKYTLYRNNTEKLRAMFFPKTREQHRDFYALKDINLEIYEGETIGVIGINGSGKSTISNILASVIPPTEGEIDVNGETSLIAINVGLNNNLNGYENIEQKCLMHGFSKKEIEELMPSIEKFADIGDFIDQPVKNYSSGMKSRLGFAISAHTNPDILIVDEALSVGDKTFYQKCKDKIDEFKAQNKTIVFISHNINEIKNLSDRVLWLHNGEVREFGDKNEVIKQYEGYINWFNKLSKEEKEAHKQELKEMRSLASELYEKQENGKAGSGGDGTQPIVQPKRDKQAVKSAVWFFSQLVVFAVIFLTAAYFLVVPQLTDGSGSEELEQVAVGAEVQAGTSMGDIDNSDVSL</sequence>
<name>A0A268P1H1_SHOCL</name>
<dbReference type="SUPFAM" id="SSF52540">
    <property type="entry name" value="P-loop containing nucleoside triphosphate hydrolases"/>
    <property type="match status" value="1"/>
</dbReference>
<comment type="caution">
    <text evidence="11">The sequence shown here is derived from an EMBL/GenBank/DDBJ whole genome shotgun (WGS) entry which is preliminary data.</text>
</comment>
<dbReference type="CDD" id="cd03220">
    <property type="entry name" value="ABC_KpsT_Wzt"/>
    <property type="match status" value="1"/>
</dbReference>
<protein>
    <submittedName>
        <fullName evidence="11">Sugar ABC transporter ATP-binding protein</fullName>
    </submittedName>
</protein>
<evidence type="ECO:0000256" key="4">
    <source>
        <dbReference type="ARBA" id="ARBA00022741"/>
    </source>
</evidence>
<keyword evidence="4" id="KW-0547">Nucleotide-binding</keyword>
<dbReference type="InterPro" id="IPR003439">
    <property type="entry name" value="ABC_transporter-like_ATP-bd"/>
</dbReference>
<dbReference type="PANTHER" id="PTHR46743:SF2">
    <property type="entry name" value="TEICHOIC ACIDS EXPORT ATP-BINDING PROTEIN TAGH"/>
    <property type="match status" value="1"/>
</dbReference>
<dbReference type="InterPro" id="IPR015860">
    <property type="entry name" value="ABC_transpr_TagH-like"/>
</dbReference>
<evidence type="ECO:0000256" key="2">
    <source>
        <dbReference type="ARBA" id="ARBA00022448"/>
    </source>
</evidence>
<gene>
    <name evidence="11" type="ORF">CHH72_08645</name>
</gene>
<feature type="coiled-coil region" evidence="8">
    <location>
        <begin position="244"/>
        <end position="271"/>
    </location>
</feature>
<feature type="domain" description="ABC transporter" evidence="10">
    <location>
        <begin position="24"/>
        <end position="245"/>
    </location>
</feature>
<feature type="transmembrane region" description="Helical" evidence="9">
    <location>
        <begin position="300"/>
        <end position="322"/>
    </location>
</feature>
<evidence type="ECO:0000256" key="7">
    <source>
        <dbReference type="ARBA" id="ARBA00023136"/>
    </source>
</evidence>
<evidence type="ECO:0000256" key="6">
    <source>
        <dbReference type="ARBA" id="ARBA00022967"/>
    </source>
</evidence>
<organism evidence="11 12">
    <name type="scientific">Shouchella clausii</name>
    <name type="common">Alkalihalobacillus clausii</name>
    <dbReference type="NCBI Taxonomy" id="79880"/>
    <lineage>
        <taxon>Bacteria</taxon>
        <taxon>Bacillati</taxon>
        <taxon>Bacillota</taxon>
        <taxon>Bacilli</taxon>
        <taxon>Bacillales</taxon>
        <taxon>Bacillaceae</taxon>
        <taxon>Shouchella</taxon>
    </lineage>
</organism>
<dbReference type="SMART" id="SM00382">
    <property type="entry name" value="AAA"/>
    <property type="match status" value="1"/>
</dbReference>
<dbReference type="InterPro" id="IPR003593">
    <property type="entry name" value="AAA+_ATPase"/>
</dbReference>
<keyword evidence="5 11" id="KW-0067">ATP-binding</keyword>
<keyword evidence="7 9" id="KW-0472">Membrane</keyword>
<keyword evidence="6" id="KW-1278">Translocase</keyword>
<evidence type="ECO:0000256" key="5">
    <source>
        <dbReference type="ARBA" id="ARBA00022840"/>
    </source>
</evidence>
<dbReference type="GO" id="GO:0005524">
    <property type="term" value="F:ATP binding"/>
    <property type="evidence" value="ECO:0007669"/>
    <property type="project" value="UniProtKB-KW"/>
</dbReference>
<dbReference type="RefSeq" id="WP_095326431.1">
    <property type="nucleotide sequence ID" value="NZ_NPCC01000009.1"/>
</dbReference>
<dbReference type="GO" id="GO:0016887">
    <property type="term" value="F:ATP hydrolysis activity"/>
    <property type="evidence" value="ECO:0007669"/>
    <property type="project" value="InterPro"/>
</dbReference>
<dbReference type="FunFam" id="3.40.50.300:FF:003010">
    <property type="entry name" value="Teichoic acids export ATP-binding protein TagH"/>
    <property type="match status" value="1"/>
</dbReference>
<evidence type="ECO:0000256" key="9">
    <source>
        <dbReference type="SAM" id="Phobius"/>
    </source>
</evidence>